<name>A0A9Q1C5U8_HOLLE</name>
<comment type="caution">
    <text evidence="1">The sequence shown here is derived from an EMBL/GenBank/DDBJ whole genome shotgun (WGS) entry which is preliminary data.</text>
</comment>
<protein>
    <submittedName>
        <fullName evidence="1">Uncharacterized protein</fullName>
    </submittedName>
</protein>
<evidence type="ECO:0000313" key="1">
    <source>
        <dbReference type="EMBL" id="KAJ8038629.1"/>
    </source>
</evidence>
<gene>
    <name evidence="1" type="ORF">HOLleu_16101</name>
</gene>
<organism evidence="1 2">
    <name type="scientific">Holothuria leucospilota</name>
    <name type="common">Black long sea cucumber</name>
    <name type="synonym">Mertensiothuria leucospilota</name>
    <dbReference type="NCBI Taxonomy" id="206669"/>
    <lineage>
        <taxon>Eukaryota</taxon>
        <taxon>Metazoa</taxon>
        <taxon>Echinodermata</taxon>
        <taxon>Eleutherozoa</taxon>
        <taxon>Echinozoa</taxon>
        <taxon>Holothuroidea</taxon>
        <taxon>Aspidochirotacea</taxon>
        <taxon>Aspidochirotida</taxon>
        <taxon>Holothuriidae</taxon>
        <taxon>Holothuria</taxon>
    </lineage>
</organism>
<sequence>MLAVSFFSTSRAIPASCQTNWKIHWNRQYPNFSKFTPFSNPGVILPGETINDTIRFVGMVWNTPSWEEFMGHVCIQYGPLLYSLHPREQIRSECDLVVTSLQKGQKSDIFGRCVSYWDQIGVENMARSLISNYDQCLRRRDMKQGSPSLDSSMCYIHPLATVYATNLLEKTSRVAFNLLEWLGPSPFSADWFGVCSALRILLSDSINQILDKLNTLLMQPVADTLEYLHQVDICNDVQTVRNFFDLLAILQNEDESVCGFLSDDHSREEYLDKGAIIIDAVLGVAVDEEVCSDALTGFISLYDQYGAICYLITGWNLTSDLSRQRFCGELVAAFSDNSPYIPNSYVFQAHDLTRFIYANEGQVLPNFSFIEAVNVLGAFLRSESLSAGLVLLCDVFELFLSEIKPTVQSMCTTLRSDSAAAVEKACIALFPQSPNSPYFHPSMRIPTGPYVIVTGVDMTRKLFELSEISRDHVCSALDTYFHSSSNLQSMIRFGLDVYIAEILPIADKICKDYDSVINYIQNQSYLEVRKFQKRVRIILDFILTHLGFSDRHQLCQTIDTGIDISSGRAKIKLAETMEKQVLLFLTDSGRCKESAQSFQRIFVEFNVESEFLEFLTHYTGYMSLSSACENLNGFFDPGLCNGKLFVMNPF</sequence>
<dbReference type="EMBL" id="JAIZAY010000007">
    <property type="protein sequence ID" value="KAJ8038629.1"/>
    <property type="molecule type" value="Genomic_DNA"/>
</dbReference>
<dbReference type="Proteomes" id="UP001152320">
    <property type="component" value="Chromosome 7"/>
</dbReference>
<dbReference type="AlphaFoldDB" id="A0A9Q1C5U8"/>
<accession>A0A9Q1C5U8</accession>
<proteinExistence type="predicted"/>
<reference evidence="1" key="1">
    <citation type="submission" date="2021-10" db="EMBL/GenBank/DDBJ databases">
        <title>Tropical sea cucumber genome reveals ecological adaptation and Cuvierian tubules defense mechanism.</title>
        <authorList>
            <person name="Chen T."/>
        </authorList>
    </citation>
    <scope>NUCLEOTIDE SEQUENCE</scope>
    <source>
        <strain evidence="1">Nanhai2018</strain>
        <tissue evidence="1">Muscle</tissue>
    </source>
</reference>
<evidence type="ECO:0000313" key="2">
    <source>
        <dbReference type="Proteomes" id="UP001152320"/>
    </source>
</evidence>
<keyword evidence="2" id="KW-1185">Reference proteome</keyword>